<sequence>MRMRNQWVCVCATSSSSHSLRGGDGLEVANTELGVLKKTEFQISILSPVNLRGSIIANCGSGDWCRQRLSTPQPPSPGPSRSNGAHSNNAARSGVACSDALLLNYMVFLQYDVCFQFVFSH</sequence>
<feature type="compositionally biased region" description="Polar residues" evidence="1">
    <location>
        <begin position="79"/>
        <end position="90"/>
    </location>
</feature>
<proteinExistence type="predicted"/>
<comment type="caution">
    <text evidence="2">The sequence shown here is derived from an EMBL/GenBank/DDBJ whole genome shotgun (WGS) entry which is preliminary data.</text>
</comment>
<protein>
    <submittedName>
        <fullName evidence="2">Uncharacterized protein</fullName>
    </submittedName>
</protein>
<evidence type="ECO:0000256" key="1">
    <source>
        <dbReference type="SAM" id="MobiDB-lite"/>
    </source>
</evidence>
<feature type="region of interest" description="Disordered" evidence="1">
    <location>
        <begin position="67"/>
        <end position="90"/>
    </location>
</feature>
<dbReference type="EMBL" id="CM027686">
    <property type="protein sequence ID" value="KAG0522175.1"/>
    <property type="molecule type" value="Genomic_DNA"/>
</dbReference>
<dbReference type="Proteomes" id="UP000807115">
    <property type="component" value="Chromosome 7"/>
</dbReference>
<evidence type="ECO:0000313" key="2">
    <source>
        <dbReference type="EMBL" id="KAG0522175.1"/>
    </source>
</evidence>
<reference evidence="2" key="2">
    <citation type="submission" date="2020-10" db="EMBL/GenBank/DDBJ databases">
        <authorList>
            <person name="Cooper E.A."/>
            <person name="Brenton Z.W."/>
            <person name="Flinn B.S."/>
            <person name="Jenkins J."/>
            <person name="Shu S."/>
            <person name="Flowers D."/>
            <person name="Luo F."/>
            <person name="Wang Y."/>
            <person name="Xia P."/>
            <person name="Barry K."/>
            <person name="Daum C."/>
            <person name="Lipzen A."/>
            <person name="Yoshinaga Y."/>
            <person name="Schmutz J."/>
            <person name="Saski C."/>
            <person name="Vermerris W."/>
            <person name="Kresovich S."/>
        </authorList>
    </citation>
    <scope>NUCLEOTIDE SEQUENCE</scope>
</reference>
<reference evidence="2" key="1">
    <citation type="journal article" date="2019" name="BMC Genomics">
        <title>A new reference genome for Sorghum bicolor reveals high levels of sequence similarity between sweet and grain genotypes: implications for the genetics of sugar metabolism.</title>
        <authorList>
            <person name="Cooper E.A."/>
            <person name="Brenton Z.W."/>
            <person name="Flinn B.S."/>
            <person name="Jenkins J."/>
            <person name="Shu S."/>
            <person name="Flowers D."/>
            <person name="Luo F."/>
            <person name="Wang Y."/>
            <person name="Xia P."/>
            <person name="Barry K."/>
            <person name="Daum C."/>
            <person name="Lipzen A."/>
            <person name="Yoshinaga Y."/>
            <person name="Schmutz J."/>
            <person name="Saski C."/>
            <person name="Vermerris W."/>
            <person name="Kresovich S."/>
        </authorList>
    </citation>
    <scope>NUCLEOTIDE SEQUENCE</scope>
</reference>
<accession>A0A921U932</accession>
<name>A0A921U932_SORBI</name>
<dbReference type="AlphaFoldDB" id="A0A921U932"/>
<gene>
    <name evidence="2" type="ORF">BDA96_07G014200</name>
</gene>
<organism evidence="2 3">
    <name type="scientific">Sorghum bicolor</name>
    <name type="common">Sorghum</name>
    <name type="synonym">Sorghum vulgare</name>
    <dbReference type="NCBI Taxonomy" id="4558"/>
    <lineage>
        <taxon>Eukaryota</taxon>
        <taxon>Viridiplantae</taxon>
        <taxon>Streptophyta</taxon>
        <taxon>Embryophyta</taxon>
        <taxon>Tracheophyta</taxon>
        <taxon>Spermatophyta</taxon>
        <taxon>Magnoliopsida</taxon>
        <taxon>Liliopsida</taxon>
        <taxon>Poales</taxon>
        <taxon>Poaceae</taxon>
        <taxon>PACMAD clade</taxon>
        <taxon>Panicoideae</taxon>
        <taxon>Andropogonodae</taxon>
        <taxon>Andropogoneae</taxon>
        <taxon>Sorghinae</taxon>
        <taxon>Sorghum</taxon>
    </lineage>
</organism>
<evidence type="ECO:0000313" key="3">
    <source>
        <dbReference type="Proteomes" id="UP000807115"/>
    </source>
</evidence>